<evidence type="ECO:0000256" key="6">
    <source>
        <dbReference type="SAM" id="MobiDB-lite"/>
    </source>
</evidence>
<dbReference type="Gene3D" id="4.10.240.10">
    <property type="entry name" value="Zn(2)-C6 fungal-type DNA-binding domain"/>
    <property type="match status" value="1"/>
</dbReference>
<feature type="domain" description="Zn(2)-C6 fungal-type" evidence="7">
    <location>
        <begin position="48"/>
        <end position="78"/>
    </location>
</feature>
<dbReference type="Proteomes" id="UP000019376">
    <property type="component" value="Unassembled WGS sequence"/>
</dbReference>
<dbReference type="eggNOG" id="ENOG502RX7Y">
    <property type="taxonomic scope" value="Eukaryota"/>
</dbReference>
<gene>
    <name evidence="8" type="ORF">PDE_05453</name>
</gene>
<name>S8B727_PENO1</name>
<accession>S8B727</accession>
<dbReference type="GO" id="GO:0003677">
    <property type="term" value="F:DNA binding"/>
    <property type="evidence" value="ECO:0007669"/>
    <property type="project" value="UniProtKB-KW"/>
</dbReference>
<dbReference type="STRING" id="933388.S8B727"/>
<dbReference type="PROSITE" id="PS00463">
    <property type="entry name" value="ZN2_CY6_FUNGAL_1"/>
    <property type="match status" value="1"/>
</dbReference>
<dbReference type="AlphaFoldDB" id="S8B727"/>
<keyword evidence="4" id="KW-0804">Transcription</keyword>
<dbReference type="OrthoDB" id="5294180at2759"/>
<dbReference type="PROSITE" id="PS50048">
    <property type="entry name" value="ZN2_CY6_FUNGAL_2"/>
    <property type="match status" value="1"/>
</dbReference>
<dbReference type="Pfam" id="PF11951">
    <property type="entry name" value="Fungal_trans_2"/>
    <property type="match status" value="1"/>
</dbReference>
<keyword evidence="2" id="KW-0805">Transcription regulation</keyword>
<evidence type="ECO:0000259" key="7">
    <source>
        <dbReference type="PROSITE" id="PS50048"/>
    </source>
</evidence>
<organism evidence="8 9">
    <name type="scientific">Penicillium oxalicum (strain 114-2 / CGMCC 5302)</name>
    <name type="common">Penicillium decumbens</name>
    <dbReference type="NCBI Taxonomy" id="933388"/>
    <lineage>
        <taxon>Eukaryota</taxon>
        <taxon>Fungi</taxon>
        <taxon>Dikarya</taxon>
        <taxon>Ascomycota</taxon>
        <taxon>Pezizomycotina</taxon>
        <taxon>Eurotiomycetes</taxon>
        <taxon>Eurotiomycetidae</taxon>
        <taxon>Eurotiales</taxon>
        <taxon>Aspergillaceae</taxon>
        <taxon>Penicillium</taxon>
    </lineage>
</organism>
<evidence type="ECO:0000313" key="8">
    <source>
        <dbReference type="EMBL" id="EPS30502.1"/>
    </source>
</evidence>
<dbReference type="HOGENOM" id="CLU_011522_0_0_1"/>
<dbReference type="PANTHER" id="PTHR37534:SF12">
    <property type="entry name" value="ZN(2)-C6 FUNGAL-TYPE DOMAIN-CONTAINING PROTEIN"/>
    <property type="match status" value="1"/>
</dbReference>
<evidence type="ECO:0000256" key="1">
    <source>
        <dbReference type="ARBA" id="ARBA00004123"/>
    </source>
</evidence>
<feature type="region of interest" description="Disordered" evidence="6">
    <location>
        <begin position="103"/>
        <end position="127"/>
    </location>
</feature>
<evidence type="ECO:0000313" key="9">
    <source>
        <dbReference type="Proteomes" id="UP000019376"/>
    </source>
</evidence>
<comment type="subcellular location">
    <subcellularLocation>
        <location evidence="1">Nucleus</location>
    </subcellularLocation>
</comment>
<dbReference type="SMART" id="SM00066">
    <property type="entry name" value="GAL4"/>
    <property type="match status" value="1"/>
</dbReference>
<dbReference type="PANTHER" id="PTHR37534">
    <property type="entry name" value="TRANSCRIPTIONAL ACTIVATOR PROTEIN UGA3"/>
    <property type="match status" value="1"/>
</dbReference>
<dbReference type="SUPFAM" id="SSF57701">
    <property type="entry name" value="Zn2/Cys6 DNA-binding domain"/>
    <property type="match status" value="1"/>
</dbReference>
<dbReference type="GO" id="GO:0000981">
    <property type="term" value="F:DNA-binding transcription factor activity, RNA polymerase II-specific"/>
    <property type="evidence" value="ECO:0007669"/>
    <property type="project" value="InterPro"/>
</dbReference>
<dbReference type="GO" id="GO:0005634">
    <property type="term" value="C:nucleus"/>
    <property type="evidence" value="ECO:0007669"/>
    <property type="project" value="UniProtKB-SubCell"/>
</dbReference>
<dbReference type="InterPro" id="IPR021858">
    <property type="entry name" value="Fun_TF"/>
</dbReference>
<evidence type="ECO:0000256" key="2">
    <source>
        <dbReference type="ARBA" id="ARBA00023015"/>
    </source>
</evidence>
<dbReference type="CDD" id="cd00067">
    <property type="entry name" value="GAL4"/>
    <property type="match status" value="1"/>
</dbReference>
<feature type="compositionally biased region" description="Low complexity" evidence="6">
    <location>
        <begin position="1"/>
        <end position="17"/>
    </location>
</feature>
<keyword evidence="5" id="KW-0539">Nucleus</keyword>
<feature type="compositionally biased region" description="Basic and acidic residues" evidence="6">
    <location>
        <begin position="105"/>
        <end position="118"/>
    </location>
</feature>
<keyword evidence="3" id="KW-0238">DNA-binding</keyword>
<keyword evidence="9" id="KW-1185">Reference proteome</keyword>
<dbReference type="GO" id="GO:0008270">
    <property type="term" value="F:zinc ion binding"/>
    <property type="evidence" value="ECO:0007669"/>
    <property type="project" value="InterPro"/>
</dbReference>
<reference evidence="8 9" key="1">
    <citation type="journal article" date="2013" name="PLoS ONE">
        <title>Genomic and secretomic analyses reveal unique features of the lignocellulolytic enzyme system of Penicillium decumbens.</title>
        <authorList>
            <person name="Liu G."/>
            <person name="Zhang L."/>
            <person name="Wei X."/>
            <person name="Zou G."/>
            <person name="Qin Y."/>
            <person name="Ma L."/>
            <person name="Li J."/>
            <person name="Zheng H."/>
            <person name="Wang S."/>
            <person name="Wang C."/>
            <person name="Xun L."/>
            <person name="Zhao G.-P."/>
            <person name="Zhou Z."/>
            <person name="Qu Y."/>
        </authorList>
    </citation>
    <scope>NUCLEOTIDE SEQUENCE [LARGE SCALE GENOMIC DNA]</scope>
    <source>
        <strain evidence="9">114-2 / CGMCC 5302</strain>
    </source>
</reference>
<proteinExistence type="predicted"/>
<feature type="region of interest" description="Disordered" evidence="6">
    <location>
        <begin position="1"/>
        <end position="44"/>
    </location>
</feature>
<protein>
    <recommendedName>
        <fullName evidence="7">Zn(2)-C6 fungal-type domain-containing protein</fullName>
    </recommendedName>
</protein>
<dbReference type="EMBL" id="KB644412">
    <property type="protein sequence ID" value="EPS30502.1"/>
    <property type="molecule type" value="Genomic_DNA"/>
</dbReference>
<feature type="compositionally biased region" description="Polar residues" evidence="6">
    <location>
        <begin position="18"/>
        <end position="36"/>
    </location>
</feature>
<dbReference type="InterPro" id="IPR001138">
    <property type="entry name" value="Zn2Cys6_DnaBD"/>
</dbReference>
<dbReference type="PhylomeDB" id="S8B727"/>
<sequence>MPTPKALAAASSRKSSSVNPSDMPSTGSDTGSAQEKSGSKMHKRSRSGCFTCRLRRKKCDEGHPSCKACINLSVKCEYKRPMWWGNPEQRRIQKERIKNKIKQTKSLERSGARQDGLSHGHISLSPPSPGEIDFNQPIIDGCGSFGLHFATPGFVPISYGHYYTPYEVDVKTERQTFVNDVPLRHDSSISTFSAMGPPQLHSTLPTFPAEDWFQEEMPGTAHAYGLMDPTLASDVYGQSYASLSADIPVADHDRPLLNHFVENVLRMIFPILEAHQQGSARAQAVLQSLESNKSYFHCCLSVAAIHLKTTTGISGEQIDHDIMRHRYEAIAQLCQALNSDSDHDQILDATLAMIFFHCSVGSPDDHLPDIPWNDHFQAVSNLANKLDLTNMMVPCTNGYMLPPFSMSLTAWIDILGSTMLGKTPQFAHAYRNKHLSGTPSGLRELMGCDDRVMYLISEISCLESLRNEGRIDAMTVCTHVSALGNQLEYTEPADPTLESPYCAATGAIRPDVLTKNVTALFRLAARVYLCSLVPGTNRAHSSICNLIESITETLAFIPTGPGGFDRSLVWPLLIAGAHSTPSSSLRQVLNERALAMEEFADLGSFGRMCQLLNEYWRLTDDCDEIISGQQDYTSHAAYEVHGDGPDATSSAPLPSPTMREIKKQQLHWREVMNRNGWRYLLI</sequence>
<evidence type="ECO:0000256" key="5">
    <source>
        <dbReference type="ARBA" id="ARBA00023242"/>
    </source>
</evidence>
<evidence type="ECO:0000256" key="4">
    <source>
        <dbReference type="ARBA" id="ARBA00023163"/>
    </source>
</evidence>
<dbReference type="InterPro" id="IPR036864">
    <property type="entry name" value="Zn2-C6_fun-type_DNA-bd_sf"/>
</dbReference>
<evidence type="ECO:0000256" key="3">
    <source>
        <dbReference type="ARBA" id="ARBA00023125"/>
    </source>
</evidence>
<dbReference type="Pfam" id="PF00172">
    <property type="entry name" value="Zn_clus"/>
    <property type="match status" value="1"/>
</dbReference>